<name>R4T1D5_9PSEU</name>
<evidence type="ECO:0000256" key="5">
    <source>
        <dbReference type="ARBA" id="ARBA00023194"/>
    </source>
</evidence>
<keyword evidence="3 7" id="KW-0808">Transferase</keyword>
<evidence type="ECO:0000256" key="3">
    <source>
        <dbReference type="ARBA" id="ARBA00022679"/>
    </source>
</evidence>
<keyword evidence="8" id="KW-1185">Reference proteome</keyword>
<dbReference type="Pfam" id="PF00202">
    <property type="entry name" value="Aminotran_3"/>
    <property type="match status" value="1"/>
</dbReference>
<accession>R4T1D5</accession>
<keyword evidence="5" id="KW-0045">Antibiotic biosynthesis</keyword>
<sequence>MGGDGAVIRDAAGREWLDLSSQTVNLLFGQSHPFITERVIGQLRDYTFVDQDFDCPRDRMAIKRLQPLLPPNLTSFNIRMCNGSDAVECAVKQARRATGRSRVLTVDGIYLGQTTQVIHFRGLGERPSDILRGSTEDVLFAPTPYCDDHGHDPLECPAENGEITAELIARHHLELACVLVDPVLLSKGVFLGRAMSAFVTTVAAACREYGVPLVLDECQSFGWVPENTLSTLWQVRPDALVLAKGVAGGFPLSVCATTAELDNLNWGEADYTNGGHPVAVSAMDATCELLADPAQQRDFGELCSVLDEHLPPEGGAHARSRGIGMVRAWEILSDGVPADPAYVRHISDACLDAGVYVRPYGSALGIKPPRSITADQLAKALHTIGRVVDEARGH</sequence>
<comment type="cofactor">
    <cofactor evidence="1">
        <name>pyridoxal 5'-phosphate</name>
        <dbReference type="ChEBI" id="CHEBI:597326"/>
    </cofactor>
</comment>
<dbReference type="GO" id="GO:0030170">
    <property type="term" value="F:pyridoxal phosphate binding"/>
    <property type="evidence" value="ECO:0007669"/>
    <property type="project" value="InterPro"/>
</dbReference>
<keyword evidence="2 7" id="KW-0032">Aminotransferase</keyword>
<dbReference type="PANTHER" id="PTHR11986:SF79">
    <property type="entry name" value="ACETYLORNITHINE AMINOTRANSFERASE, MITOCHONDRIAL"/>
    <property type="match status" value="1"/>
</dbReference>
<dbReference type="InterPro" id="IPR015424">
    <property type="entry name" value="PyrdxlP-dep_Trfase"/>
</dbReference>
<dbReference type="SUPFAM" id="SSF53383">
    <property type="entry name" value="PLP-dependent transferases"/>
    <property type="match status" value="1"/>
</dbReference>
<dbReference type="PANTHER" id="PTHR11986">
    <property type="entry name" value="AMINOTRANSFERASE CLASS III"/>
    <property type="match status" value="1"/>
</dbReference>
<dbReference type="InterPro" id="IPR050103">
    <property type="entry name" value="Class-III_PLP-dep_AT"/>
</dbReference>
<dbReference type="GO" id="GO:0017000">
    <property type="term" value="P:antibiotic biosynthetic process"/>
    <property type="evidence" value="ECO:0007669"/>
    <property type="project" value="UniProtKB-KW"/>
</dbReference>
<proteinExistence type="inferred from homology"/>
<dbReference type="PATRIC" id="fig|1156913.3.peg.1941"/>
<dbReference type="Proteomes" id="UP000013968">
    <property type="component" value="Chromosome"/>
</dbReference>
<evidence type="ECO:0000313" key="7">
    <source>
        <dbReference type="EMBL" id="AGM04483.1"/>
    </source>
</evidence>
<dbReference type="Gene3D" id="3.40.640.10">
    <property type="entry name" value="Type I PLP-dependent aspartate aminotransferase-like (Major domain)"/>
    <property type="match status" value="1"/>
</dbReference>
<dbReference type="AlphaFoldDB" id="R4T1D5"/>
<dbReference type="GO" id="GO:0008483">
    <property type="term" value="F:transaminase activity"/>
    <property type="evidence" value="ECO:0007669"/>
    <property type="project" value="UniProtKB-KW"/>
</dbReference>
<evidence type="ECO:0000256" key="4">
    <source>
        <dbReference type="ARBA" id="ARBA00022898"/>
    </source>
</evidence>
<reference evidence="7 8" key="1">
    <citation type="journal article" date="2013" name="BMC Genomics">
        <title>ContigScape: a Cytoscape plugin facilitating microbial genome gap closing.</title>
        <authorList>
            <person name="Tang B."/>
            <person name="Wang Q."/>
            <person name="Yang M."/>
            <person name="Xie F."/>
            <person name="Zhu Y."/>
            <person name="Zhuo Y."/>
            <person name="Wang S."/>
            <person name="Gao H."/>
            <person name="Ding X."/>
            <person name="Zhang L."/>
            <person name="Zhao G."/>
            <person name="Zheng H."/>
        </authorList>
    </citation>
    <scope>NUCLEOTIDE SEQUENCE [LARGE SCALE GENOMIC DNA]</scope>
    <source>
        <strain evidence="7 8">HCCB10007</strain>
    </source>
</reference>
<comment type="similarity">
    <text evidence="6">Belongs to the class-III pyridoxal-phosphate-dependent aminotransferase family.</text>
</comment>
<dbReference type="KEGG" id="aoi:AORI_1895"/>
<dbReference type="GO" id="GO:0042802">
    <property type="term" value="F:identical protein binding"/>
    <property type="evidence" value="ECO:0007669"/>
    <property type="project" value="TreeGrafter"/>
</dbReference>
<dbReference type="InterPro" id="IPR015421">
    <property type="entry name" value="PyrdxlP-dep_Trfase_major"/>
</dbReference>
<protein>
    <submittedName>
        <fullName evidence="7">Acetylornithine aminotransferase (ACOAT)</fullName>
    </submittedName>
</protein>
<keyword evidence="4 6" id="KW-0663">Pyridoxal phosphate</keyword>
<gene>
    <name evidence="7" type="primary">puuE</name>
    <name evidence="7" type="ORF">AORI_1895</name>
</gene>
<dbReference type="Gene3D" id="3.90.1150.10">
    <property type="entry name" value="Aspartate Aminotransferase, domain 1"/>
    <property type="match status" value="1"/>
</dbReference>
<dbReference type="InterPro" id="IPR015422">
    <property type="entry name" value="PyrdxlP-dep_Trfase_small"/>
</dbReference>
<evidence type="ECO:0000256" key="2">
    <source>
        <dbReference type="ARBA" id="ARBA00022576"/>
    </source>
</evidence>
<evidence type="ECO:0000313" key="8">
    <source>
        <dbReference type="Proteomes" id="UP000013968"/>
    </source>
</evidence>
<dbReference type="InterPro" id="IPR005814">
    <property type="entry name" value="Aminotrans_3"/>
</dbReference>
<evidence type="ECO:0000256" key="1">
    <source>
        <dbReference type="ARBA" id="ARBA00001933"/>
    </source>
</evidence>
<dbReference type="EMBL" id="CP003410">
    <property type="protein sequence ID" value="AGM04483.1"/>
    <property type="molecule type" value="Genomic_DNA"/>
</dbReference>
<dbReference type="HOGENOM" id="CLU_016922_10_0_11"/>
<organism evidence="7 8">
    <name type="scientific">Amycolatopsis keratiniphila</name>
    <dbReference type="NCBI Taxonomy" id="129921"/>
    <lineage>
        <taxon>Bacteria</taxon>
        <taxon>Bacillati</taxon>
        <taxon>Actinomycetota</taxon>
        <taxon>Actinomycetes</taxon>
        <taxon>Pseudonocardiales</taxon>
        <taxon>Pseudonocardiaceae</taxon>
        <taxon>Amycolatopsis</taxon>
        <taxon>Amycolatopsis japonica group</taxon>
    </lineage>
</organism>
<evidence type="ECO:0000256" key="6">
    <source>
        <dbReference type="RuleBase" id="RU003560"/>
    </source>
</evidence>